<gene>
    <name evidence="4" type="ORF">SAMN03080610_03696</name>
</gene>
<dbReference type="PANTHER" id="PTHR21013">
    <property type="entry name" value="ATP SYNTHASE MITOCHONDRIAL F1 COMPLEX ASSEMBLY FACTOR 2/ATP12 PROTEIN, MITOCHONDRIAL PRECURSOR"/>
    <property type="match status" value="1"/>
</dbReference>
<dbReference type="AlphaFoldDB" id="A0A1G5PAN0"/>
<reference evidence="4 5" key="1">
    <citation type="submission" date="2016-10" db="EMBL/GenBank/DDBJ databases">
        <authorList>
            <person name="de Groot N.N."/>
        </authorList>
    </citation>
    <scope>NUCLEOTIDE SEQUENCE [LARGE SCALE GENOMIC DNA]</scope>
    <source>
        <strain evidence="4 5">DSM 2698</strain>
    </source>
</reference>
<evidence type="ECO:0000256" key="3">
    <source>
        <dbReference type="ARBA" id="ARBA00023186"/>
    </source>
</evidence>
<evidence type="ECO:0000313" key="5">
    <source>
        <dbReference type="Proteomes" id="UP000199347"/>
    </source>
</evidence>
<dbReference type="Proteomes" id="UP000199347">
    <property type="component" value="Unassembled WGS sequence"/>
</dbReference>
<dbReference type="InterPro" id="IPR023335">
    <property type="entry name" value="ATP12_ortho_dom_sf"/>
</dbReference>
<dbReference type="InterPro" id="IPR042272">
    <property type="entry name" value="ATP12_ATP_synth-F1-assembly_N"/>
</dbReference>
<keyword evidence="3" id="KW-0143">Chaperone</keyword>
<dbReference type="EMBL" id="FMVW01000016">
    <property type="protein sequence ID" value="SCZ46602.1"/>
    <property type="molecule type" value="Genomic_DNA"/>
</dbReference>
<dbReference type="GO" id="GO:0043461">
    <property type="term" value="P:proton-transporting ATP synthase complex assembly"/>
    <property type="evidence" value="ECO:0007669"/>
    <property type="project" value="InterPro"/>
</dbReference>
<dbReference type="RefSeq" id="WP_244514669.1">
    <property type="nucleotide sequence ID" value="NZ_FMVW01000016.1"/>
</dbReference>
<accession>A0A1G5PAN0</accession>
<dbReference type="Gene3D" id="3.30.2180.10">
    <property type="entry name" value="ATP12-like"/>
    <property type="match status" value="1"/>
</dbReference>
<dbReference type="PANTHER" id="PTHR21013:SF10">
    <property type="entry name" value="ATP SYNTHASE MITOCHONDRIAL F1 COMPLEX ASSEMBLY FACTOR 2"/>
    <property type="match status" value="1"/>
</dbReference>
<evidence type="ECO:0000256" key="1">
    <source>
        <dbReference type="ARBA" id="ARBA00008231"/>
    </source>
</evidence>
<keyword evidence="2" id="KW-0809">Transit peptide</keyword>
<evidence type="ECO:0000256" key="2">
    <source>
        <dbReference type="ARBA" id="ARBA00022946"/>
    </source>
</evidence>
<organism evidence="4 5">
    <name type="scientific">Afifella marina DSM 2698</name>
    <dbReference type="NCBI Taxonomy" id="1120955"/>
    <lineage>
        <taxon>Bacteria</taxon>
        <taxon>Pseudomonadati</taxon>
        <taxon>Pseudomonadota</taxon>
        <taxon>Alphaproteobacteria</taxon>
        <taxon>Hyphomicrobiales</taxon>
        <taxon>Afifellaceae</taxon>
        <taxon>Afifella</taxon>
    </lineage>
</organism>
<evidence type="ECO:0000313" key="4">
    <source>
        <dbReference type="EMBL" id="SCZ46602.1"/>
    </source>
</evidence>
<sequence>MSDFPAKPDDAMAKAREHAARELPKRFYKRAETVETESGFELRLDGRPARTPGKKPLAVARADLGRSLAEEWEAQGERIDPLTMPLTRLANVAIDGVADEMPAVREEVAAYAGTDLLFYRAGEPKALVARQREIWDPLLAWAESRFSVRFRLVEGVMPVDQPEEGLQAVREALKGFDEPLSLAALHTATTLTGSALIALALAEGVIDAEAAWAAAHVDEDFNISQWGEDFEAKERRERRGFEFSVAATVLRA</sequence>
<dbReference type="Pfam" id="PF07542">
    <property type="entry name" value="ATP12"/>
    <property type="match status" value="1"/>
</dbReference>
<name>A0A1G5PAN0_AFIMA</name>
<proteinExistence type="inferred from homology"/>
<dbReference type="Gene3D" id="1.10.3580.10">
    <property type="entry name" value="ATP12 ATPase"/>
    <property type="match status" value="1"/>
</dbReference>
<protein>
    <submittedName>
        <fullName evidence="4">Chaperone required for the assembly of the F1-ATPase</fullName>
    </submittedName>
</protein>
<dbReference type="InterPro" id="IPR011419">
    <property type="entry name" value="ATP12_ATP_synth-F1-assembly"/>
</dbReference>
<dbReference type="STRING" id="1120955.SAMN03080610_03696"/>
<comment type="similarity">
    <text evidence="1">Belongs to the ATP12 family.</text>
</comment>
<dbReference type="SUPFAM" id="SSF160909">
    <property type="entry name" value="ATP12-like"/>
    <property type="match status" value="1"/>
</dbReference>
<keyword evidence="5" id="KW-1185">Reference proteome</keyword>